<dbReference type="AlphaFoldDB" id="A0A2P8HYI8"/>
<dbReference type="EC" id="4.3.3.7" evidence="4 12"/>
<evidence type="ECO:0000256" key="10">
    <source>
        <dbReference type="ARBA" id="ARBA00023270"/>
    </source>
</evidence>
<evidence type="ECO:0000256" key="7">
    <source>
        <dbReference type="ARBA" id="ARBA00022915"/>
    </source>
</evidence>
<evidence type="ECO:0000256" key="14">
    <source>
        <dbReference type="PIRSR" id="PIRSR001365-1"/>
    </source>
</evidence>
<evidence type="ECO:0000256" key="3">
    <source>
        <dbReference type="ARBA" id="ARBA00007592"/>
    </source>
</evidence>
<dbReference type="InterPro" id="IPR020624">
    <property type="entry name" value="Schiff_base-form_aldolases_CS"/>
</dbReference>
<reference evidence="16 17" key="1">
    <citation type="submission" date="2018-03" db="EMBL/GenBank/DDBJ databases">
        <title>Genomic Encyclopedia of Type Strains, Phase III (KMG-III): the genomes of soil and plant-associated and newly described type strains.</title>
        <authorList>
            <person name="Whitman W."/>
        </authorList>
    </citation>
    <scope>NUCLEOTIDE SEQUENCE [LARGE SCALE GENOMIC DNA]</scope>
    <source>
        <strain evidence="16 17">CGMCC 1.07653</strain>
    </source>
</reference>
<dbReference type="Proteomes" id="UP000242310">
    <property type="component" value="Unassembled WGS sequence"/>
</dbReference>
<proteinExistence type="inferred from homology"/>
<dbReference type="Pfam" id="PF00701">
    <property type="entry name" value="DHDPS"/>
    <property type="match status" value="1"/>
</dbReference>
<feature type="active site" description="Proton donor/acceptor" evidence="12 14">
    <location>
        <position position="125"/>
    </location>
</feature>
<dbReference type="PROSITE" id="PS00666">
    <property type="entry name" value="DHDPS_2"/>
    <property type="match status" value="1"/>
</dbReference>
<evidence type="ECO:0000256" key="6">
    <source>
        <dbReference type="ARBA" id="ARBA00022605"/>
    </source>
</evidence>
<keyword evidence="8 12" id="KW-0457">Lysine biosynthesis</keyword>
<dbReference type="PIRSF" id="PIRSF001365">
    <property type="entry name" value="DHDPS"/>
    <property type="match status" value="1"/>
</dbReference>
<keyword evidence="9 12" id="KW-0456">Lyase</keyword>
<comment type="subcellular location">
    <subcellularLocation>
        <location evidence="12">Cytoplasm</location>
    </subcellularLocation>
</comment>
<evidence type="ECO:0000256" key="2">
    <source>
        <dbReference type="ARBA" id="ARBA00005120"/>
    </source>
</evidence>
<evidence type="ECO:0000256" key="11">
    <source>
        <dbReference type="ARBA" id="ARBA00047836"/>
    </source>
</evidence>
<comment type="pathway">
    <text evidence="2 12">Amino-acid biosynthesis; L-lysine biosynthesis via DAP pathway; (S)-tetrahydrodipicolinate from L-aspartate: step 3/4.</text>
</comment>
<gene>
    <name evidence="12" type="primary">dapA</name>
    <name evidence="16" type="ORF">B0H94_101155</name>
</gene>
<name>A0A2P8HYI8_9BACI</name>
<protein>
    <recommendedName>
        <fullName evidence="4 12">4-hydroxy-tetrahydrodipicolinate synthase</fullName>
        <shortName evidence="12">HTPA synthase</shortName>
        <ecNumber evidence="4 12">4.3.3.7</ecNumber>
    </recommendedName>
</protein>
<dbReference type="SUPFAM" id="SSF51569">
    <property type="entry name" value="Aldolase"/>
    <property type="match status" value="1"/>
</dbReference>
<evidence type="ECO:0000256" key="15">
    <source>
        <dbReference type="PIRSR" id="PIRSR001365-2"/>
    </source>
</evidence>
<evidence type="ECO:0000256" key="12">
    <source>
        <dbReference type="HAMAP-Rule" id="MF_00418"/>
    </source>
</evidence>
<dbReference type="InterPro" id="IPR002220">
    <property type="entry name" value="DapA-like"/>
</dbReference>
<evidence type="ECO:0000313" key="16">
    <source>
        <dbReference type="EMBL" id="PSL51245.1"/>
    </source>
</evidence>
<evidence type="ECO:0000256" key="5">
    <source>
        <dbReference type="ARBA" id="ARBA00022490"/>
    </source>
</evidence>
<keyword evidence="7 12" id="KW-0220">Diaminopimelate biosynthesis</keyword>
<keyword evidence="10 12" id="KW-0704">Schiff base</keyword>
<comment type="similarity">
    <text evidence="3 12 13">Belongs to the DapA family.</text>
</comment>
<feature type="binding site" evidence="12 15">
    <location>
        <position position="195"/>
    </location>
    <ligand>
        <name>pyruvate</name>
        <dbReference type="ChEBI" id="CHEBI:15361"/>
    </ligand>
</feature>
<dbReference type="CDD" id="cd00950">
    <property type="entry name" value="DHDPS"/>
    <property type="match status" value="1"/>
</dbReference>
<comment type="subunit">
    <text evidence="12">Homotetramer; dimer of dimers.</text>
</comment>
<dbReference type="GO" id="GO:0019877">
    <property type="term" value="P:diaminopimelate biosynthetic process"/>
    <property type="evidence" value="ECO:0007669"/>
    <property type="project" value="UniProtKB-UniRule"/>
</dbReference>
<dbReference type="EMBL" id="PYAV01000001">
    <property type="protein sequence ID" value="PSL51245.1"/>
    <property type="molecule type" value="Genomic_DNA"/>
</dbReference>
<dbReference type="GO" id="GO:0009089">
    <property type="term" value="P:lysine biosynthetic process via diaminopimelate"/>
    <property type="evidence" value="ECO:0007669"/>
    <property type="project" value="UniProtKB-UniRule"/>
</dbReference>
<dbReference type="GO" id="GO:0005829">
    <property type="term" value="C:cytosol"/>
    <property type="evidence" value="ECO:0007669"/>
    <property type="project" value="TreeGrafter"/>
</dbReference>
<dbReference type="Gene3D" id="3.20.20.70">
    <property type="entry name" value="Aldolase class I"/>
    <property type="match status" value="1"/>
</dbReference>
<dbReference type="HAMAP" id="MF_00418">
    <property type="entry name" value="DapA"/>
    <property type="match status" value="1"/>
</dbReference>
<comment type="function">
    <text evidence="1 12">Catalyzes the condensation of (S)-aspartate-beta-semialdehyde [(S)-ASA] and pyruvate to 4-hydroxy-tetrahydrodipicolinate (HTPA).</text>
</comment>
<dbReference type="PANTHER" id="PTHR12128">
    <property type="entry name" value="DIHYDRODIPICOLINATE SYNTHASE"/>
    <property type="match status" value="1"/>
</dbReference>
<dbReference type="InterPro" id="IPR005263">
    <property type="entry name" value="DapA"/>
</dbReference>
<organism evidence="16 17">
    <name type="scientific">Salsuginibacillus halophilus</name>
    <dbReference type="NCBI Taxonomy" id="517424"/>
    <lineage>
        <taxon>Bacteria</taxon>
        <taxon>Bacillati</taxon>
        <taxon>Bacillota</taxon>
        <taxon>Bacilli</taxon>
        <taxon>Bacillales</taxon>
        <taxon>Bacillaceae</taxon>
        <taxon>Salsuginibacillus</taxon>
    </lineage>
</organism>
<comment type="catalytic activity">
    <reaction evidence="11 12">
        <text>L-aspartate 4-semialdehyde + pyruvate = (2S,4S)-4-hydroxy-2,3,4,5-tetrahydrodipicolinate + H2O + H(+)</text>
        <dbReference type="Rhea" id="RHEA:34171"/>
        <dbReference type="ChEBI" id="CHEBI:15361"/>
        <dbReference type="ChEBI" id="CHEBI:15377"/>
        <dbReference type="ChEBI" id="CHEBI:15378"/>
        <dbReference type="ChEBI" id="CHEBI:67139"/>
        <dbReference type="ChEBI" id="CHEBI:537519"/>
        <dbReference type="EC" id="4.3.3.7"/>
    </reaction>
</comment>
<dbReference type="PRINTS" id="PR00146">
    <property type="entry name" value="DHPICSNTHASE"/>
</dbReference>
<feature type="site" description="Part of a proton relay during catalysis" evidence="12">
    <location>
        <position position="36"/>
    </location>
</feature>
<feature type="active site" description="Schiff-base intermediate with substrate" evidence="12 14">
    <location>
        <position position="153"/>
    </location>
</feature>
<dbReference type="InterPro" id="IPR013785">
    <property type="entry name" value="Aldolase_TIM"/>
</dbReference>
<dbReference type="PANTHER" id="PTHR12128:SF66">
    <property type="entry name" value="4-HYDROXY-2-OXOGLUTARATE ALDOLASE, MITOCHONDRIAL"/>
    <property type="match status" value="1"/>
</dbReference>
<dbReference type="GO" id="GO:0008840">
    <property type="term" value="F:4-hydroxy-tetrahydrodipicolinate synthase activity"/>
    <property type="evidence" value="ECO:0007669"/>
    <property type="project" value="UniProtKB-UniRule"/>
</dbReference>
<evidence type="ECO:0000256" key="13">
    <source>
        <dbReference type="PIRNR" id="PIRNR001365"/>
    </source>
</evidence>
<comment type="caution">
    <text evidence="16">The sequence shown here is derived from an EMBL/GenBank/DDBJ whole genome shotgun (WGS) entry which is preliminary data.</text>
</comment>
<keyword evidence="17" id="KW-1185">Reference proteome</keyword>
<comment type="caution">
    <text evidence="12">Was originally thought to be a dihydrodipicolinate synthase (DHDPS), catalyzing the condensation of (S)-aspartate-beta-semialdehyde [(S)-ASA] and pyruvate to dihydrodipicolinate (DHDP). However, it was shown in E.coli that the product of the enzymatic reaction is not dihydrodipicolinate but in fact (4S)-4-hydroxy-2,3,4,5-tetrahydro-(2S)-dipicolinic acid (HTPA), and that the consecutive dehydration reaction leading to DHDP is not spontaneous but catalyzed by DapB.</text>
</comment>
<dbReference type="UniPathway" id="UPA00034">
    <property type="reaction ID" value="UER00017"/>
</dbReference>
<evidence type="ECO:0000256" key="9">
    <source>
        <dbReference type="ARBA" id="ARBA00023239"/>
    </source>
</evidence>
<keyword evidence="6 12" id="KW-0028">Amino-acid biosynthesis</keyword>
<keyword evidence="5 12" id="KW-0963">Cytoplasm</keyword>
<feature type="site" description="Part of a proton relay during catalysis" evidence="12">
    <location>
        <position position="99"/>
    </location>
</feature>
<evidence type="ECO:0000256" key="1">
    <source>
        <dbReference type="ARBA" id="ARBA00003294"/>
    </source>
</evidence>
<evidence type="ECO:0000313" key="17">
    <source>
        <dbReference type="Proteomes" id="UP000242310"/>
    </source>
</evidence>
<evidence type="ECO:0000256" key="8">
    <source>
        <dbReference type="ARBA" id="ARBA00023154"/>
    </source>
</evidence>
<sequence>MVTPFQKNESLDLEAFKSLVDHLCATGSEGLVVGGTTGEAPVLTLEEKTAIAEAAVERTGGRVPVFAGAGTNATASSVQAVKQLTSTGVDGIMAVVPYYNKPNQRGLYQHFKKMAEATHLPLMIYNIPGRTSVNLAPETVVELAKVENITSVKEASGDLEQCAYIIENTPDDFHLYAGDDSATLPVMAIGGFGVVSVAAHVIGTEMHEMVHAFARGEVAKAAALHRELLDRMKMCFSAPNPAPVKALLHEEGLLENVLRLPLLPVDEKVNSALVQSFSRK</sequence>
<feature type="binding site" evidence="12 15">
    <location>
        <position position="37"/>
    </location>
    <ligand>
        <name>pyruvate</name>
        <dbReference type="ChEBI" id="CHEBI:15361"/>
    </ligand>
</feature>
<dbReference type="NCBIfam" id="TIGR00674">
    <property type="entry name" value="dapA"/>
    <property type="match status" value="1"/>
</dbReference>
<dbReference type="InterPro" id="IPR020625">
    <property type="entry name" value="Schiff_base-form_aldolases_AS"/>
</dbReference>
<evidence type="ECO:0000256" key="4">
    <source>
        <dbReference type="ARBA" id="ARBA00012086"/>
    </source>
</evidence>
<accession>A0A2P8HYI8</accession>
<dbReference type="SMART" id="SM01130">
    <property type="entry name" value="DHDPS"/>
    <property type="match status" value="1"/>
</dbReference>
<dbReference type="PROSITE" id="PS00665">
    <property type="entry name" value="DHDPS_1"/>
    <property type="match status" value="1"/>
</dbReference>